<keyword evidence="7 11" id="KW-0238">DNA-binding</keyword>
<dbReference type="PROSITE" id="PS51843">
    <property type="entry name" value="NR_LBD"/>
    <property type="match status" value="1"/>
</dbReference>
<keyword evidence="10 11" id="KW-0539">Nucleus</keyword>
<evidence type="ECO:0000256" key="3">
    <source>
        <dbReference type="ARBA" id="ARBA00022723"/>
    </source>
</evidence>
<dbReference type="InterPro" id="IPR035500">
    <property type="entry name" value="NHR-like_dom_sf"/>
</dbReference>
<evidence type="ECO:0000256" key="12">
    <source>
        <dbReference type="SAM" id="MobiDB-lite"/>
    </source>
</evidence>
<dbReference type="OrthoDB" id="9984314at2759"/>
<protein>
    <recommendedName>
        <fullName evidence="17">Nuclear receptor domain-containing protein</fullName>
    </recommendedName>
</protein>
<dbReference type="Pfam" id="PF00105">
    <property type="entry name" value="zf-C4"/>
    <property type="match status" value="1"/>
</dbReference>
<dbReference type="EMBL" id="PDUG01000005">
    <property type="protein sequence ID" value="PIC24383.1"/>
    <property type="molecule type" value="Genomic_DNA"/>
</dbReference>
<evidence type="ECO:0000256" key="4">
    <source>
        <dbReference type="ARBA" id="ARBA00022771"/>
    </source>
</evidence>
<dbReference type="SUPFAM" id="SSF48508">
    <property type="entry name" value="Nuclear receptor ligand-binding domain"/>
    <property type="match status" value="1"/>
</dbReference>
<dbReference type="InterPro" id="IPR000536">
    <property type="entry name" value="Nucl_hrmn_rcpt_lig-bd"/>
</dbReference>
<dbReference type="GO" id="GO:0008270">
    <property type="term" value="F:zinc ion binding"/>
    <property type="evidence" value="ECO:0007669"/>
    <property type="project" value="UniProtKB-KW"/>
</dbReference>
<sequence length="406" mass="46685">MSPPESSNNTNLAAARKKGKRSKYYKHLPQNQSPTECRICEKPAIGFHYEVPCCNTCKVFFRRAIITGYNFECYRPNQCSRLNEDPCRSCRLKMCVRKGMNPLAVRSDQMTDKSKKLRQDLFFGVVEEDLLNKMVQKLTMVESGIEPMCREGVPRGYRDSRLLEDILTSPPILTYSKIPNLEICPPECFIGKCNHRRCNNAVHSSFLASIESSKMFDFFTKLNLDSKELLLKHVTAVCSTMTSAYFSISDLKFDILVQPNGTYDRIVLNEDAEKSAVIAYTNAQQKTLACFLRNKIDRIEYLHFKAIMLCNPAVSNLTLFDQHVLGLERNKYLKSMYNYCQLQYGKVQGPNRFAEILAMAPIIENQAKEQKDFHVYVKTRHMLQHEELGHAEQAVVNFMLDQVMEA</sequence>
<dbReference type="InterPro" id="IPR013088">
    <property type="entry name" value="Znf_NHR/GATA"/>
</dbReference>
<dbReference type="PRINTS" id="PR00047">
    <property type="entry name" value="STROIDFINGER"/>
</dbReference>
<feature type="region of interest" description="Disordered" evidence="12">
    <location>
        <begin position="1"/>
        <end position="24"/>
    </location>
</feature>
<evidence type="ECO:0000256" key="8">
    <source>
        <dbReference type="ARBA" id="ARBA00023163"/>
    </source>
</evidence>
<comment type="caution">
    <text evidence="15">The sequence shown here is derived from an EMBL/GenBank/DDBJ whole genome shotgun (WGS) entry which is preliminary data.</text>
</comment>
<dbReference type="SMART" id="SM00430">
    <property type="entry name" value="HOLI"/>
    <property type="match status" value="1"/>
</dbReference>
<dbReference type="Gene3D" id="1.10.565.10">
    <property type="entry name" value="Retinoid X Receptor"/>
    <property type="match status" value="1"/>
</dbReference>
<evidence type="ECO:0008006" key="17">
    <source>
        <dbReference type="Google" id="ProtNLM"/>
    </source>
</evidence>
<dbReference type="InterPro" id="IPR049636">
    <property type="entry name" value="HNF4-like_DBD"/>
</dbReference>
<dbReference type="GO" id="GO:0005634">
    <property type="term" value="C:nucleus"/>
    <property type="evidence" value="ECO:0007669"/>
    <property type="project" value="UniProtKB-SubCell"/>
</dbReference>
<reference evidence="16" key="1">
    <citation type="submission" date="2017-10" db="EMBL/GenBank/DDBJ databases">
        <title>Rapid genome shrinkage in a self-fertile nematode reveals novel sperm competition proteins.</title>
        <authorList>
            <person name="Yin D."/>
            <person name="Schwarz E.M."/>
            <person name="Thomas C.G."/>
            <person name="Felde R.L."/>
            <person name="Korf I.F."/>
            <person name="Cutter A.D."/>
            <person name="Schartner C.M."/>
            <person name="Ralston E.J."/>
            <person name="Meyer B.J."/>
            <person name="Haag E.S."/>
        </authorList>
    </citation>
    <scope>NUCLEOTIDE SEQUENCE [LARGE SCALE GENOMIC DNA]</scope>
    <source>
        <strain evidence="16">JU1422</strain>
    </source>
</reference>
<keyword evidence="16" id="KW-1185">Reference proteome</keyword>
<evidence type="ECO:0000256" key="2">
    <source>
        <dbReference type="ARBA" id="ARBA00005993"/>
    </source>
</evidence>
<evidence type="ECO:0000256" key="7">
    <source>
        <dbReference type="ARBA" id="ARBA00023125"/>
    </source>
</evidence>
<keyword evidence="4 11" id="KW-0863">Zinc-finger</keyword>
<dbReference type="InterPro" id="IPR001628">
    <property type="entry name" value="Znf_hrmn_rcpt"/>
</dbReference>
<evidence type="ECO:0000256" key="6">
    <source>
        <dbReference type="ARBA" id="ARBA00023015"/>
    </source>
</evidence>
<dbReference type="PANTHER" id="PTHR24083">
    <property type="entry name" value="NUCLEAR HORMONE RECEPTOR"/>
    <property type="match status" value="1"/>
</dbReference>
<keyword evidence="6 11" id="KW-0805">Transcription regulation</keyword>
<dbReference type="CDD" id="cd06960">
    <property type="entry name" value="NR_DBD_HNF4A"/>
    <property type="match status" value="1"/>
</dbReference>
<dbReference type="Pfam" id="PF00104">
    <property type="entry name" value="Hormone_recep"/>
    <property type="match status" value="1"/>
</dbReference>
<evidence type="ECO:0000256" key="11">
    <source>
        <dbReference type="RuleBase" id="RU004334"/>
    </source>
</evidence>
<evidence type="ECO:0000256" key="9">
    <source>
        <dbReference type="ARBA" id="ARBA00023170"/>
    </source>
</evidence>
<dbReference type="AlphaFoldDB" id="A0A2G5TB20"/>
<keyword evidence="9 11" id="KW-0675">Receptor</keyword>
<organism evidence="15 16">
    <name type="scientific">Caenorhabditis nigoni</name>
    <dbReference type="NCBI Taxonomy" id="1611254"/>
    <lineage>
        <taxon>Eukaryota</taxon>
        <taxon>Metazoa</taxon>
        <taxon>Ecdysozoa</taxon>
        <taxon>Nematoda</taxon>
        <taxon>Chromadorea</taxon>
        <taxon>Rhabditida</taxon>
        <taxon>Rhabditina</taxon>
        <taxon>Rhabditomorpha</taxon>
        <taxon>Rhabditoidea</taxon>
        <taxon>Rhabditidae</taxon>
        <taxon>Peloderinae</taxon>
        <taxon>Caenorhabditis</taxon>
    </lineage>
</organism>
<proteinExistence type="inferred from homology"/>
<feature type="compositionally biased region" description="Basic residues" evidence="12">
    <location>
        <begin position="15"/>
        <end position="24"/>
    </location>
</feature>
<dbReference type="Proteomes" id="UP000230233">
    <property type="component" value="Chromosome V"/>
</dbReference>
<accession>A0A2G5TB20</accession>
<keyword evidence="5 11" id="KW-0862">Zinc</keyword>
<feature type="domain" description="NR LBD" evidence="14">
    <location>
        <begin position="167"/>
        <end position="396"/>
    </location>
</feature>
<dbReference type="InterPro" id="IPR050274">
    <property type="entry name" value="Nuclear_hormone_rcpt_NR2"/>
</dbReference>
<gene>
    <name evidence="15" type="primary">Cnig_chr_V.g17743</name>
    <name evidence="15" type="ORF">B9Z55_017743</name>
</gene>
<evidence type="ECO:0000256" key="1">
    <source>
        <dbReference type="ARBA" id="ARBA00004123"/>
    </source>
</evidence>
<evidence type="ECO:0000259" key="13">
    <source>
        <dbReference type="PROSITE" id="PS51030"/>
    </source>
</evidence>
<dbReference type="Gene3D" id="3.30.50.10">
    <property type="entry name" value="Erythroid Transcription Factor GATA-1, subunit A"/>
    <property type="match status" value="1"/>
</dbReference>
<evidence type="ECO:0000313" key="16">
    <source>
        <dbReference type="Proteomes" id="UP000230233"/>
    </source>
</evidence>
<dbReference type="PROSITE" id="PS51030">
    <property type="entry name" value="NUCLEAR_REC_DBD_2"/>
    <property type="match status" value="1"/>
</dbReference>
<keyword evidence="3 11" id="KW-0479">Metal-binding</keyword>
<evidence type="ECO:0000256" key="5">
    <source>
        <dbReference type="ARBA" id="ARBA00022833"/>
    </source>
</evidence>
<dbReference type="FunFam" id="1.10.565.10:FF:000054">
    <property type="entry name" value="Nuclear Hormone Receptor family"/>
    <property type="match status" value="1"/>
</dbReference>
<evidence type="ECO:0000313" key="15">
    <source>
        <dbReference type="EMBL" id="PIC24383.1"/>
    </source>
</evidence>
<evidence type="ECO:0000256" key="10">
    <source>
        <dbReference type="ARBA" id="ARBA00023242"/>
    </source>
</evidence>
<dbReference type="SMART" id="SM00399">
    <property type="entry name" value="ZnF_C4"/>
    <property type="match status" value="1"/>
</dbReference>
<feature type="domain" description="Nuclear receptor" evidence="13">
    <location>
        <begin position="34"/>
        <end position="107"/>
    </location>
</feature>
<dbReference type="GO" id="GO:0000978">
    <property type="term" value="F:RNA polymerase II cis-regulatory region sequence-specific DNA binding"/>
    <property type="evidence" value="ECO:0007669"/>
    <property type="project" value="InterPro"/>
</dbReference>
<feature type="compositionally biased region" description="Polar residues" evidence="12">
    <location>
        <begin position="1"/>
        <end position="12"/>
    </location>
</feature>
<dbReference type="SUPFAM" id="SSF57716">
    <property type="entry name" value="Glucocorticoid receptor-like (DNA-binding domain)"/>
    <property type="match status" value="1"/>
</dbReference>
<keyword evidence="8 11" id="KW-0804">Transcription</keyword>
<name>A0A2G5TB20_9PELO</name>
<dbReference type="PROSITE" id="PS00031">
    <property type="entry name" value="NUCLEAR_REC_DBD_1"/>
    <property type="match status" value="1"/>
</dbReference>
<dbReference type="GO" id="GO:0003700">
    <property type="term" value="F:DNA-binding transcription factor activity"/>
    <property type="evidence" value="ECO:0007669"/>
    <property type="project" value="InterPro"/>
</dbReference>
<comment type="similarity">
    <text evidence="2 11">Belongs to the nuclear hormone receptor family.</text>
</comment>
<evidence type="ECO:0000259" key="14">
    <source>
        <dbReference type="PROSITE" id="PS51843"/>
    </source>
</evidence>
<comment type="subcellular location">
    <subcellularLocation>
        <location evidence="1 11">Nucleus</location>
    </subcellularLocation>
</comment>